<dbReference type="GO" id="GO:0016020">
    <property type="term" value="C:membrane"/>
    <property type="evidence" value="ECO:0007669"/>
    <property type="project" value="TreeGrafter"/>
</dbReference>
<reference evidence="6" key="1">
    <citation type="submission" date="2021-01" db="EMBL/GenBank/DDBJ databases">
        <authorList>
            <person name="Zahm M."/>
            <person name="Roques C."/>
            <person name="Cabau C."/>
            <person name="Klopp C."/>
            <person name="Donnadieu C."/>
            <person name="Jouanno E."/>
            <person name="Lampietro C."/>
            <person name="Louis A."/>
            <person name="Herpin A."/>
            <person name="Echchiki A."/>
            <person name="Berthelot C."/>
            <person name="Parey E."/>
            <person name="Roest-Crollius H."/>
            <person name="Braasch I."/>
            <person name="Postlethwait J."/>
            <person name="Bobe J."/>
            <person name="Montfort J."/>
            <person name="Bouchez O."/>
            <person name="Begum T."/>
            <person name="Mejri S."/>
            <person name="Adams A."/>
            <person name="Chen W.-J."/>
            <person name="Guiguen Y."/>
        </authorList>
    </citation>
    <scope>NUCLEOTIDE SEQUENCE</scope>
    <source>
        <strain evidence="6">YG-15Mar2019-1</strain>
        <tissue evidence="6">Brain</tissue>
    </source>
</reference>
<organism evidence="6 7">
    <name type="scientific">Megalops atlanticus</name>
    <name type="common">Tarpon</name>
    <name type="synonym">Clupea gigantea</name>
    <dbReference type="NCBI Taxonomy" id="7932"/>
    <lineage>
        <taxon>Eukaryota</taxon>
        <taxon>Metazoa</taxon>
        <taxon>Chordata</taxon>
        <taxon>Craniata</taxon>
        <taxon>Vertebrata</taxon>
        <taxon>Euteleostomi</taxon>
        <taxon>Actinopterygii</taxon>
        <taxon>Neopterygii</taxon>
        <taxon>Teleostei</taxon>
        <taxon>Elopiformes</taxon>
        <taxon>Megalopidae</taxon>
        <taxon>Megalops</taxon>
    </lineage>
</organism>
<dbReference type="Gene3D" id="2.60.40.10">
    <property type="entry name" value="Immunoglobulins"/>
    <property type="match status" value="1"/>
</dbReference>
<dbReference type="InterPro" id="IPR013106">
    <property type="entry name" value="Ig_V-set"/>
</dbReference>
<evidence type="ECO:0000256" key="3">
    <source>
        <dbReference type="ARBA" id="ARBA00023319"/>
    </source>
</evidence>
<comment type="caution">
    <text evidence="6">The sequence shown here is derived from an EMBL/GenBank/DDBJ whole genome shotgun (WGS) entry which is preliminary data.</text>
</comment>
<dbReference type="PANTHER" id="PTHR12207">
    <property type="entry name" value="V-SET AND TRANSMEMBRANE DOMAIN-CONTAINING PROTEIN"/>
    <property type="match status" value="1"/>
</dbReference>
<evidence type="ECO:0000259" key="5">
    <source>
        <dbReference type="PROSITE" id="PS50835"/>
    </source>
</evidence>
<evidence type="ECO:0000256" key="1">
    <source>
        <dbReference type="ARBA" id="ARBA00022729"/>
    </source>
</evidence>
<keyword evidence="2" id="KW-1015">Disulfide bond</keyword>
<dbReference type="AlphaFoldDB" id="A0A9D3PAA7"/>
<dbReference type="PROSITE" id="PS50835">
    <property type="entry name" value="IG_LIKE"/>
    <property type="match status" value="1"/>
</dbReference>
<dbReference type="OrthoDB" id="8956829at2759"/>
<name>A0A9D3PAA7_MEGAT</name>
<accession>A0A9D3PAA7</accession>
<feature type="region of interest" description="Disordered" evidence="4">
    <location>
        <begin position="71"/>
        <end position="97"/>
    </location>
</feature>
<dbReference type="EMBL" id="JAFDVH010000024">
    <property type="protein sequence ID" value="KAG7455451.1"/>
    <property type="molecule type" value="Genomic_DNA"/>
</dbReference>
<dbReference type="InterPro" id="IPR051102">
    <property type="entry name" value="IgSF_V-set/TM_domain"/>
</dbReference>
<evidence type="ECO:0000256" key="4">
    <source>
        <dbReference type="SAM" id="MobiDB-lite"/>
    </source>
</evidence>
<evidence type="ECO:0000313" key="7">
    <source>
        <dbReference type="Proteomes" id="UP001046870"/>
    </source>
</evidence>
<dbReference type="InterPro" id="IPR003599">
    <property type="entry name" value="Ig_sub"/>
</dbReference>
<evidence type="ECO:0000256" key="2">
    <source>
        <dbReference type="ARBA" id="ARBA00023157"/>
    </source>
</evidence>
<dbReference type="Pfam" id="PF07686">
    <property type="entry name" value="V-set"/>
    <property type="match status" value="1"/>
</dbReference>
<dbReference type="Proteomes" id="UP001046870">
    <property type="component" value="Chromosome 24"/>
</dbReference>
<keyword evidence="3" id="KW-0393">Immunoglobulin domain</keyword>
<feature type="compositionally biased region" description="Basic and acidic residues" evidence="4">
    <location>
        <begin position="175"/>
        <end position="185"/>
    </location>
</feature>
<feature type="region of interest" description="Disordered" evidence="4">
    <location>
        <begin position="154"/>
        <end position="213"/>
    </location>
</feature>
<protein>
    <recommendedName>
        <fullName evidence="5">Ig-like domain-containing protein</fullName>
    </recommendedName>
</protein>
<gene>
    <name evidence="6" type="ORF">MATL_G00256850</name>
</gene>
<evidence type="ECO:0000313" key="6">
    <source>
        <dbReference type="EMBL" id="KAG7455451.1"/>
    </source>
</evidence>
<sequence>MMWTFPGCIGFVFCSSFCVLLGFSFQGRFTELPSNITAEEGQNIEMACAFHSGTSSVYLEIQWWFFGAPEEPNSSEEDTNTQMDSISESDPDDEGTKISTVRVQGNDISHRLHISKVNRSDEGLYECRVTDANHGGLLDYKAGAHLWVAGAARPRGGTLTKTSPLHLTDKKRRRGPSDAARDGRASSESPLAPPASGPHATPTAELKHKPSSGTRIATSYRLASLLLVCASVEGAFL</sequence>
<dbReference type="InterPro" id="IPR036179">
    <property type="entry name" value="Ig-like_dom_sf"/>
</dbReference>
<dbReference type="InterPro" id="IPR013783">
    <property type="entry name" value="Ig-like_fold"/>
</dbReference>
<keyword evidence="7" id="KW-1185">Reference proteome</keyword>
<feature type="domain" description="Ig-like" evidence="5">
    <location>
        <begin position="27"/>
        <end position="133"/>
    </location>
</feature>
<dbReference type="InterPro" id="IPR007110">
    <property type="entry name" value="Ig-like_dom"/>
</dbReference>
<dbReference type="SMART" id="SM00409">
    <property type="entry name" value="IG"/>
    <property type="match status" value="1"/>
</dbReference>
<keyword evidence="1" id="KW-0732">Signal</keyword>
<proteinExistence type="predicted"/>
<dbReference type="PANTHER" id="PTHR12207:SF23">
    <property type="entry name" value="V-SET AND TRANSMEMBRANE DOMAIN-CONTAINING PROTEIN 2A"/>
    <property type="match status" value="1"/>
</dbReference>
<dbReference type="SUPFAM" id="SSF48726">
    <property type="entry name" value="Immunoglobulin"/>
    <property type="match status" value="1"/>
</dbReference>